<dbReference type="PRINTS" id="PR00081">
    <property type="entry name" value="GDHRDH"/>
</dbReference>
<evidence type="ECO:0000313" key="7">
    <source>
        <dbReference type="EMBL" id="CAB4790763.1"/>
    </source>
</evidence>
<dbReference type="NCBIfam" id="NF005909">
    <property type="entry name" value="PRK07890.1"/>
    <property type="match status" value="1"/>
</dbReference>
<dbReference type="GO" id="GO:0006633">
    <property type="term" value="P:fatty acid biosynthetic process"/>
    <property type="evidence" value="ECO:0007669"/>
    <property type="project" value="TreeGrafter"/>
</dbReference>
<dbReference type="EMBL" id="CAEZTY010000122">
    <property type="protein sequence ID" value="CAB4600616.1"/>
    <property type="molecule type" value="Genomic_DNA"/>
</dbReference>
<dbReference type="EMBL" id="CAFAAD010000047">
    <property type="protein sequence ID" value="CAB4790763.1"/>
    <property type="molecule type" value="Genomic_DNA"/>
</dbReference>
<dbReference type="SUPFAM" id="SSF51735">
    <property type="entry name" value="NAD(P)-binding Rossmann-fold domains"/>
    <property type="match status" value="1"/>
</dbReference>
<evidence type="ECO:0000313" key="6">
    <source>
        <dbReference type="EMBL" id="CAB4727137.1"/>
    </source>
</evidence>
<dbReference type="PANTHER" id="PTHR42760">
    <property type="entry name" value="SHORT-CHAIN DEHYDROGENASES/REDUCTASES FAMILY MEMBER"/>
    <property type="match status" value="1"/>
</dbReference>
<evidence type="ECO:0000313" key="5">
    <source>
        <dbReference type="EMBL" id="CAB4637149.1"/>
    </source>
</evidence>
<evidence type="ECO:0000313" key="9">
    <source>
        <dbReference type="EMBL" id="CAB5078494.1"/>
    </source>
</evidence>
<dbReference type="EMBL" id="CAEZVC010000176">
    <property type="protein sequence ID" value="CAB4637149.1"/>
    <property type="molecule type" value="Genomic_DNA"/>
</dbReference>
<reference evidence="3" key="1">
    <citation type="submission" date="2020-05" db="EMBL/GenBank/DDBJ databases">
        <authorList>
            <person name="Chiriac C."/>
            <person name="Salcher M."/>
            <person name="Ghai R."/>
            <person name="Kavagutti S V."/>
        </authorList>
    </citation>
    <scope>NUCLEOTIDE SEQUENCE</scope>
</reference>
<sequence>MAELQSKPGLLSGRVALVSGAGPGLGRVAAIELARHGADISLGARNSETLAAVAAEIEGMGRRVTWRPTDITSADDCHALVEQTVAELGRLDTLVNNAFLGGSGNLFADTFSANEDDIWRRSMDTNLFGSLTMTKAAIEPMKRQGEGSIVMVGTMAVREVKPNQGPYAISKAALLQATRTLSTELGRDGIRVNMVLPGYIRGAAVDAWIQRQAEERGVSVEEVEADLASTTALGSIPTEAEISGTIVWLASDLARPVTGQAIDVNAGQWM</sequence>
<dbReference type="Pfam" id="PF13561">
    <property type="entry name" value="adh_short_C2"/>
    <property type="match status" value="1"/>
</dbReference>
<dbReference type="InterPro" id="IPR036291">
    <property type="entry name" value="NAD(P)-bd_dom_sf"/>
</dbReference>
<dbReference type="EMBL" id="CAFBRD010000119">
    <property type="protein sequence ID" value="CAB5078494.1"/>
    <property type="molecule type" value="Genomic_DNA"/>
</dbReference>
<keyword evidence="2" id="KW-0560">Oxidoreductase</keyword>
<gene>
    <name evidence="4" type="ORF">UFOPK1762_01899</name>
    <name evidence="5" type="ORF">UFOPK1906_01846</name>
    <name evidence="6" type="ORF">UFOPK2624_02093</name>
    <name evidence="7" type="ORF">UFOPK2969_00785</name>
    <name evidence="3" type="ORF">UFOPK3331_00131</name>
    <name evidence="8" type="ORF">UFOPK3785_01481</name>
    <name evidence="9" type="ORF">UFOPK4371_01645</name>
</gene>
<dbReference type="EMBL" id="CAESAL010000003">
    <property type="protein sequence ID" value="CAB4330494.1"/>
    <property type="molecule type" value="Genomic_DNA"/>
</dbReference>
<dbReference type="Gene3D" id="3.40.50.720">
    <property type="entry name" value="NAD(P)-binding Rossmann-like Domain"/>
    <property type="match status" value="1"/>
</dbReference>
<dbReference type="PANTHER" id="PTHR42760:SF133">
    <property type="entry name" value="3-OXOACYL-[ACYL-CARRIER-PROTEIN] REDUCTASE"/>
    <property type="match status" value="1"/>
</dbReference>
<dbReference type="AlphaFoldDB" id="A0A6J5YKA4"/>
<dbReference type="InterPro" id="IPR002347">
    <property type="entry name" value="SDR_fam"/>
</dbReference>
<comment type="similarity">
    <text evidence="1">Belongs to the short-chain dehydrogenases/reductases (SDR) family.</text>
</comment>
<dbReference type="FunFam" id="3.40.50.720:FF:000084">
    <property type="entry name" value="Short-chain dehydrogenase reductase"/>
    <property type="match status" value="1"/>
</dbReference>
<dbReference type="PRINTS" id="PR00080">
    <property type="entry name" value="SDRFAMILY"/>
</dbReference>
<proteinExistence type="inferred from homology"/>
<dbReference type="GO" id="GO:0016616">
    <property type="term" value="F:oxidoreductase activity, acting on the CH-OH group of donors, NAD or NADP as acceptor"/>
    <property type="evidence" value="ECO:0007669"/>
    <property type="project" value="TreeGrafter"/>
</dbReference>
<dbReference type="GO" id="GO:0048038">
    <property type="term" value="F:quinone binding"/>
    <property type="evidence" value="ECO:0007669"/>
    <property type="project" value="TreeGrafter"/>
</dbReference>
<evidence type="ECO:0000313" key="8">
    <source>
        <dbReference type="EMBL" id="CAB4960955.1"/>
    </source>
</evidence>
<accession>A0A6J5YKA4</accession>
<organism evidence="3">
    <name type="scientific">freshwater metagenome</name>
    <dbReference type="NCBI Taxonomy" id="449393"/>
    <lineage>
        <taxon>unclassified sequences</taxon>
        <taxon>metagenomes</taxon>
        <taxon>ecological metagenomes</taxon>
    </lineage>
</organism>
<dbReference type="EMBL" id="CAEZXY010000175">
    <property type="protein sequence ID" value="CAB4727137.1"/>
    <property type="molecule type" value="Genomic_DNA"/>
</dbReference>
<dbReference type="EMBL" id="CAFBNJ010000089">
    <property type="protein sequence ID" value="CAB4960955.1"/>
    <property type="molecule type" value="Genomic_DNA"/>
</dbReference>
<protein>
    <submittedName>
        <fullName evidence="3">Unannotated protein</fullName>
    </submittedName>
</protein>
<evidence type="ECO:0000313" key="4">
    <source>
        <dbReference type="EMBL" id="CAB4600616.1"/>
    </source>
</evidence>
<name>A0A6J5YKA4_9ZZZZ</name>
<evidence type="ECO:0000313" key="3">
    <source>
        <dbReference type="EMBL" id="CAB4330494.1"/>
    </source>
</evidence>
<evidence type="ECO:0000256" key="2">
    <source>
        <dbReference type="ARBA" id="ARBA00023002"/>
    </source>
</evidence>
<dbReference type="CDD" id="cd05233">
    <property type="entry name" value="SDR_c"/>
    <property type="match status" value="1"/>
</dbReference>
<evidence type="ECO:0000256" key="1">
    <source>
        <dbReference type="ARBA" id="ARBA00006484"/>
    </source>
</evidence>